<keyword evidence="1" id="KW-0472">Membrane</keyword>
<accession>A0AAV8XVT5</accession>
<dbReference type="AlphaFoldDB" id="A0AAV8XVT5"/>
<dbReference type="Proteomes" id="UP001162162">
    <property type="component" value="Unassembled WGS sequence"/>
</dbReference>
<sequence length="108" mass="12313">MHYGHRIILEVRDSSFDLSGSGYTRADICVRSEIDSYDVHVNRIVTLVFILFAIVCLSITGKMNCNLPSEAGLEERTLHKNEDDEDAMNTFNENTEGKFFLKAPHLFE</sequence>
<reference evidence="2" key="1">
    <citation type="journal article" date="2023" name="Insect Mol. Biol.">
        <title>Genome sequencing provides insights into the evolution of gene families encoding plant cell wall-degrading enzymes in longhorned beetles.</title>
        <authorList>
            <person name="Shin N.R."/>
            <person name="Okamura Y."/>
            <person name="Kirsch R."/>
            <person name="Pauchet Y."/>
        </authorList>
    </citation>
    <scope>NUCLEOTIDE SEQUENCE</scope>
    <source>
        <strain evidence="2">AMC_N1</strain>
    </source>
</reference>
<dbReference type="EMBL" id="JAPWTK010000313">
    <property type="protein sequence ID" value="KAJ8942799.1"/>
    <property type="molecule type" value="Genomic_DNA"/>
</dbReference>
<organism evidence="2 3">
    <name type="scientific">Aromia moschata</name>
    <dbReference type="NCBI Taxonomy" id="1265417"/>
    <lineage>
        <taxon>Eukaryota</taxon>
        <taxon>Metazoa</taxon>
        <taxon>Ecdysozoa</taxon>
        <taxon>Arthropoda</taxon>
        <taxon>Hexapoda</taxon>
        <taxon>Insecta</taxon>
        <taxon>Pterygota</taxon>
        <taxon>Neoptera</taxon>
        <taxon>Endopterygota</taxon>
        <taxon>Coleoptera</taxon>
        <taxon>Polyphaga</taxon>
        <taxon>Cucujiformia</taxon>
        <taxon>Chrysomeloidea</taxon>
        <taxon>Cerambycidae</taxon>
        <taxon>Cerambycinae</taxon>
        <taxon>Callichromatini</taxon>
        <taxon>Aromia</taxon>
    </lineage>
</organism>
<protein>
    <submittedName>
        <fullName evidence="2">Uncharacterized protein</fullName>
    </submittedName>
</protein>
<comment type="caution">
    <text evidence="2">The sequence shown here is derived from an EMBL/GenBank/DDBJ whole genome shotgun (WGS) entry which is preliminary data.</text>
</comment>
<keyword evidence="3" id="KW-1185">Reference proteome</keyword>
<gene>
    <name evidence="2" type="ORF">NQ318_013014</name>
</gene>
<keyword evidence="1" id="KW-1133">Transmembrane helix</keyword>
<keyword evidence="1" id="KW-0812">Transmembrane</keyword>
<proteinExistence type="predicted"/>
<feature type="transmembrane region" description="Helical" evidence="1">
    <location>
        <begin position="41"/>
        <end position="60"/>
    </location>
</feature>
<evidence type="ECO:0000256" key="1">
    <source>
        <dbReference type="SAM" id="Phobius"/>
    </source>
</evidence>
<evidence type="ECO:0000313" key="2">
    <source>
        <dbReference type="EMBL" id="KAJ8942799.1"/>
    </source>
</evidence>
<name>A0AAV8XVT5_9CUCU</name>
<evidence type="ECO:0000313" key="3">
    <source>
        <dbReference type="Proteomes" id="UP001162162"/>
    </source>
</evidence>